<dbReference type="InterPro" id="IPR029069">
    <property type="entry name" value="HotDog_dom_sf"/>
</dbReference>
<dbReference type="Proteomes" id="UP000215506">
    <property type="component" value="Unassembled WGS sequence"/>
</dbReference>
<reference evidence="3 4" key="1">
    <citation type="submission" date="2017-07" db="EMBL/GenBank/DDBJ databases">
        <title>First draft Genome Sequence of Nocardia cerradoensis isolated from human infection.</title>
        <authorList>
            <person name="Carrasco G."/>
        </authorList>
    </citation>
    <scope>NUCLEOTIDE SEQUENCE [LARGE SCALE GENOMIC DNA]</scope>
    <source>
        <strain evidence="3 4">CNM20130759</strain>
    </source>
</reference>
<protein>
    <recommendedName>
        <fullName evidence="2">MaoC-like domain-containing protein</fullName>
    </recommendedName>
</protein>
<evidence type="ECO:0000256" key="1">
    <source>
        <dbReference type="ARBA" id="ARBA00005254"/>
    </source>
</evidence>
<gene>
    <name evidence="3" type="ORF">B7C42_07946</name>
</gene>
<comment type="caution">
    <text evidence="3">The sequence shown here is derived from an EMBL/GenBank/DDBJ whole genome shotgun (WGS) entry which is preliminary data.</text>
</comment>
<proteinExistence type="inferred from homology"/>
<feature type="domain" description="MaoC-like" evidence="2">
    <location>
        <begin position="30"/>
        <end position="119"/>
    </location>
</feature>
<evidence type="ECO:0000313" key="4">
    <source>
        <dbReference type="Proteomes" id="UP000215506"/>
    </source>
</evidence>
<dbReference type="Gene3D" id="3.10.129.10">
    <property type="entry name" value="Hotdog Thioesterase"/>
    <property type="match status" value="1"/>
</dbReference>
<organism evidence="3 4">
    <name type="scientific">Nocardia cerradoensis</name>
    <dbReference type="NCBI Taxonomy" id="85688"/>
    <lineage>
        <taxon>Bacteria</taxon>
        <taxon>Bacillati</taxon>
        <taxon>Actinomycetota</taxon>
        <taxon>Actinomycetes</taxon>
        <taxon>Mycobacteriales</taxon>
        <taxon>Nocardiaceae</taxon>
        <taxon>Nocardia</taxon>
    </lineage>
</organism>
<evidence type="ECO:0000313" key="3">
    <source>
        <dbReference type="EMBL" id="OXR39995.1"/>
    </source>
</evidence>
<keyword evidence="4" id="KW-1185">Reference proteome</keyword>
<dbReference type="InterPro" id="IPR002539">
    <property type="entry name" value="MaoC-like_dom"/>
</dbReference>
<dbReference type="EMBL" id="NGAF01000047">
    <property type="protein sequence ID" value="OXR39995.1"/>
    <property type="molecule type" value="Genomic_DNA"/>
</dbReference>
<sequence>MVKIGPSGRRLTADDLHPGDEIELGSYLPTRAEIVEFASRWDPQPHHIDIEASRGGYFGDVIASGVHTLAIYQRLSVESALARWDVLAGVMLREVRLPAPVRPDRVLTGRIVVLEVDLGHPDRGRVVKEGVLLDPDGREVLRLVDESLIWRRGARR</sequence>
<dbReference type="RefSeq" id="WP_039779230.1">
    <property type="nucleotide sequence ID" value="NZ_NGAF01000047.1"/>
</dbReference>
<name>A0A231GTW9_9NOCA</name>
<dbReference type="AlphaFoldDB" id="A0A231GTW9"/>
<dbReference type="Pfam" id="PF01575">
    <property type="entry name" value="MaoC_dehydratas"/>
    <property type="match status" value="1"/>
</dbReference>
<comment type="similarity">
    <text evidence="1">Belongs to the enoyl-CoA hydratase/isomerase family.</text>
</comment>
<accession>A0A231GTW9</accession>
<dbReference type="SUPFAM" id="SSF54637">
    <property type="entry name" value="Thioesterase/thiol ester dehydrase-isomerase"/>
    <property type="match status" value="1"/>
</dbReference>
<evidence type="ECO:0000259" key="2">
    <source>
        <dbReference type="Pfam" id="PF01575"/>
    </source>
</evidence>